<sequence>MIQQKDYFTPPPSLTTILLSCHNSLSAANISLCRHTPPPTFPYLPSPPAPASEPSNTNSALVDEDVQPSPGANRHADITLHQSSLVRAVDSTGPSASRAFPVLLPPAVPSRMFAHWLLPSFSTFPSYFIVPYL</sequence>
<dbReference type="EMBL" id="LVVM01001530">
    <property type="protein sequence ID" value="OJA18353.1"/>
    <property type="molecule type" value="Genomic_DNA"/>
</dbReference>
<organism evidence="2 3">
    <name type="scientific">Rhizopogon vesiculosus</name>
    <dbReference type="NCBI Taxonomy" id="180088"/>
    <lineage>
        <taxon>Eukaryota</taxon>
        <taxon>Fungi</taxon>
        <taxon>Dikarya</taxon>
        <taxon>Basidiomycota</taxon>
        <taxon>Agaricomycotina</taxon>
        <taxon>Agaricomycetes</taxon>
        <taxon>Agaricomycetidae</taxon>
        <taxon>Boletales</taxon>
        <taxon>Suillineae</taxon>
        <taxon>Rhizopogonaceae</taxon>
        <taxon>Rhizopogon</taxon>
    </lineage>
</organism>
<keyword evidence="3" id="KW-1185">Reference proteome</keyword>
<proteinExistence type="predicted"/>
<evidence type="ECO:0000313" key="2">
    <source>
        <dbReference type="EMBL" id="OJA18353.1"/>
    </source>
</evidence>
<gene>
    <name evidence="2" type="ORF">AZE42_00730</name>
</gene>
<feature type="compositionally biased region" description="Pro residues" evidence="1">
    <location>
        <begin position="41"/>
        <end position="51"/>
    </location>
</feature>
<protein>
    <submittedName>
        <fullName evidence="2">Uncharacterized protein</fullName>
    </submittedName>
</protein>
<name>A0A1J8QY78_9AGAM</name>
<dbReference type="AlphaFoldDB" id="A0A1J8QY78"/>
<evidence type="ECO:0000256" key="1">
    <source>
        <dbReference type="SAM" id="MobiDB-lite"/>
    </source>
</evidence>
<comment type="caution">
    <text evidence="2">The sequence shown here is derived from an EMBL/GenBank/DDBJ whole genome shotgun (WGS) entry which is preliminary data.</text>
</comment>
<reference evidence="2 3" key="1">
    <citation type="submission" date="2016-03" db="EMBL/GenBank/DDBJ databases">
        <title>Comparative genomics of the ectomycorrhizal sister species Rhizopogon vinicolor and Rhizopogon vesiculosus (Basidiomycota: Boletales) reveals a divergence of the mating type B locus.</title>
        <authorList>
            <person name="Mujic A.B."/>
            <person name="Kuo A."/>
            <person name="Tritt A."/>
            <person name="Lipzen A."/>
            <person name="Chen C."/>
            <person name="Johnson J."/>
            <person name="Sharma A."/>
            <person name="Barry K."/>
            <person name="Grigoriev I.V."/>
            <person name="Spatafora J.W."/>
        </authorList>
    </citation>
    <scope>NUCLEOTIDE SEQUENCE [LARGE SCALE GENOMIC DNA]</scope>
    <source>
        <strain evidence="2 3">AM-OR11-056</strain>
    </source>
</reference>
<dbReference type="PROSITE" id="PS51257">
    <property type="entry name" value="PROKAR_LIPOPROTEIN"/>
    <property type="match status" value="1"/>
</dbReference>
<evidence type="ECO:0000313" key="3">
    <source>
        <dbReference type="Proteomes" id="UP000183567"/>
    </source>
</evidence>
<accession>A0A1J8QY78</accession>
<dbReference type="Proteomes" id="UP000183567">
    <property type="component" value="Unassembled WGS sequence"/>
</dbReference>
<feature type="region of interest" description="Disordered" evidence="1">
    <location>
        <begin position="41"/>
        <end position="77"/>
    </location>
</feature>